<evidence type="ECO:0000313" key="3">
    <source>
        <dbReference type="Proteomes" id="UP000240493"/>
    </source>
</evidence>
<dbReference type="AlphaFoldDB" id="A0A2T3Z7R0"/>
<gene>
    <name evidence="2" type="ORF">M441DRAFT_458389</name>
</gene>
<proteinExistence type="predicted"/>
<reference evidence="2 3" key="1">
    <citation type="submission" date="2016-07" db="EMBL/GenBank/DDBJ databases">
        <title>Multiple horizontal gene transfer events from other fungi enriched the ability of initially mycotrophic Trichoderma (Ascomycota) to feed on dead plant biomass.</title>
        <authorList>
            <consortium name="DOE Joint Genome Institute"/>
            <person name="Aerts A."/>
            <person name="Atanasova L."/>
            <person name="Chenthamara K."/>
            <person name="Zhang J."/>
            <person name="Grujic M."/>
            <person name="Henrissat B."/>
            <person name="Kuo A."/>
            <person name="Salamov A."/>
            <person name="Lipzen A."/>
            <person name="Labutti K."/>
            <person name="Barry K."/>
            <person name="Miao Y."/>
            <person name="Rahimi M.J."/>
            <person name="Shen Q."/>
            <person name="Grigoriev I.V."/>
            <person name="Kubicek C.P."/>
            <person name="Druzhinina I.S."/>
        </authorList>
    </citation>
    <scope>NUCLEOTIDE SEQUENCE [LARGE SCALE GENOMIC DNA]</scope>
    <source>
        <strain evidence="2 3">CBS 433.97</strain>
    </source>
</reference>
<sequence>KKRYLSLPPAIPHKDVLRPSGFAVVICKRSSPPQRGPANLDSLLQQPFRLFRRIDKKECLSAFSCSVLFSSLWLAIPSIFFSHLYFLLPSLGLLSLQQVPKRAIPDLGPHTLLAAAPPLTNLTHTHARRLNSSETVLSGIYKQPSLLSALAIDIRNRQHRNFPFCGFSPAERRAQIPRISRIIVSRYSPSFALPSAV</sequence>
<protein>
    <submittedName>
        <fullName evidence="2">Uncharacterized protein</fullName>
    </submittedName>
</protein>
<dbReference type="EMBL" id="KZ679262">
    <property type="protein sequence ID" value="PTB40836.1"/>
    <property type="molecule type" value="Genomic_DNA"/>
</dbReference>
<keyword evidence="1" id="KW-0812">Transmembrane</keyword>
<organism evidence="2 3">
    <name type="scientific">Trichoderma asperellum (strain ATCC 204424 / CBS 433.97 / NBRC 101777)</name>
    <dbReference type="NCBI Taxonomy" id="1042311"/>
    <lineage>
        <taxon>Eukaryota</taxon>
        <taxon>Fungi</taxon>
        <taxon>Dikarya</taxon>
        <taxon>Ascomycota</taxon>
        <taxon>Pezizomycotina</taxon>
        <taxon>Sordariomycetes</taxon>
        <taxon>Hypocreomycetidae</taxon>
        <taxon>Hypocreales</taxon>
        <taxon>Hypocreaceae</taxon>
        <taxon>Trichoderma</taxon>
    </lineage>
</organism>
<accession>A0A2T3Z7R0</accession>
<evidence type="ECO:0000256" key="1">
    <source>
        <dbReference type="SAM" id="Phobius"/>
    </source>
</evidence>
<name>A0A2T3Z7R0_TRIA4</name>
<keyword evidence="3" id="KW-1185">Reference proteome</keyword>
<feature type="transmembrane region" description="Helical" evidence="1">
    <location>
        <begin position="59"/>
        <end position="88"/>
    </location>
</feature>
<evidence type="ECO:0000313" key="2">
    <source>
        <dbReference type="EMBL" id="PTB40836.1"/>
    </source>
</evidence>
<dbReference type="Proteomes" id="UP000240493">
    <property type="component" value="Unassembled WGS sequence"/>
</dbReference>
<feature type="non-terminal residue" evidence="2">
    <location>
        <position position="1"/>
    </location>
</feature>
<keyword evidence="1" id="KW-1133">Transmembrane helix</keyword>
<keyword evidence="1" id="KW-0472">Membrane</keyword>